<evidence type="ECO:0000256" key="6">
    <source>
        <dbReference type="PIRSR" id="PIRSR601382-2"/>
    </source>
</evidence>
<comment type="cofactor">
    <cofactor evidence="1 6">
        <name>Ca(2+)</name>
        <dbReference type="ChEBI" id="CHEBI:29108"/>
    </cofactor>
</comment>
<dbReference type="PANTHER" id="PTHR11742">
    <property type="entry name" value="MANNOSYL-OLIGOSACCHARIDE ALPHA-1,2-MANNOSIDASE-RELATED"/>
    <property type="match status" value="1"/>
</dbReference>
<comment type="pathway">
    <text evidence="2">Protein modification; protein glycosylation.</text>
</comment>
<evidence type="ECO:0000256" key="3">
    <source>
        <dbReference type="ARBA" id="ARBA00007658"/>
    </source>
</evidence>
<evidence type="ECO:0000256" key="1">
    <source>
        <dbReference type="ARBA" id="ARBA00001913"/>
    </source>
</evidence>
<organism evidence="8 9">
    <name type="scientific">Pararge aegeria aegeria</name>
    <dbReference type="NCBI Taxonomy" id="348720"/>
    <lineage>
        <taxon>Eukaryota</taxon>
        <taxon>Metazoa</taxon>
        <taxon>Ecdysozoa</taxon>
        <taxon>Arthropoda</taxon>
        <taxon>Hexapoda</taxon>
        <taxon>Insecta</taxon>
        <taxon>Pterygota</taxon>
        <taxon>Neoptera</taxon>
        <taxon>Endopterygota</taxon>
        <taxon>Lepidoptera</taxon>
        <taxon>Glossata</taxon>
        <taxon>Ditrysia</taxon>
        <taxon>Papilionoidea</taxon>
        <taxon>Nymphalidae</taxon>
        <taxon>Satyrinae</taxon>
        <taxon>Satyrini</taxon>
        <taxon>Parargina</taxon>
        <taxon>Pararge</taxon>
    </lineage>
</organism>
<dbReference type="GO" id="GO:0005975">
    <property type="term" value="P:carbohydrate metabolic process"/>
    <property type="evidence" value="ECO:0007669"/>
    <property type="project" value="InterPro"/>
</dbReference>
<dbReference type="EC" id="3.2.1.-" evidence="7"/>
<evidence type="ECO:0000256" key="7">
    <source>
        <dbReference type="RuleBase" id="RU361193"/>
    </source>
</evidence>
<keyword evidence="9" id="KW-1185">Reference proteome</keyword>
<sequence length="449" mass="51467">MGKLIRYATAVIIFVIVGLMRMSDIESDNTLRRIAREVHGVKTEPPTPLVLSADKQRKVAEMMRHAWNNYKLYAWGKDELKPMSKRAHLTSISRGGDLGTTIVNSMDTLYLMGMNNEFQEGRDWIANHFHINDIDRELSVFETTVHFVGGFLSCYALTGDTVFRDKAVEVADALLPAFDTPTGIPYPLINPSNKALRPYYWAGGNSILSEVGALHMEFTYLSEITGNNIYREKVARIRDLLHNVQKPDGLYPNFINPRNGLWGQRGMFALASTTLQNSLSDRYMDVAKNLTQTCHEAYDQADTKLSPETFRFSGEVEARALKYSEKMYLMRPDTFESYFILWRLTKDQKYRDWGWEAVQALEKYCRVEGGYTGLQNVYQSKPLGDDVQQSWFLAQTLKYLYLLFSDDSLLPLDEWVFNTEAHPFPIKDKNPLYRAAIKPAIAIHEDNSL</sequence>
<dbReference type="GO" id="GO:0005509">
    <property type="term" value="F:calcium ion binding"/>
    <property type="evidence" value="ECO:0007669"/>
    <property type="project" value="InterPro"/>
</dbReference>
<keyword evidence="6" id="KW-0106">Calcium</keyword>
<proteinExistence type="inferred from homology"/>
<dbReference type="SUPFAM" id="SSF48225">
    <property type="entry name" value="Seven-hairpin glycosidases"/>
    <property type="match status" value="1"/>
</dbReference>
<dbReference type="EMBL" id="CAKXAJ010026282">
    <property type="protein sequence ID" value="CAH2265563.1"/>
    <property type="molecule type" value="Genomic_DNA"/>
</dbReference>
<evidence type="ECO:0000313" key="8">
    <source>
        <dbReference type="EMBL" id="CAH2265563.1"/>
    </source>
</evidence>
<keyword evidence="5" id="KW-1015">Disulfide bond</keyword>
<dbReference type="PRINTS" id="PR00747">
    <property type="entry name" value="GLYHDRLASE47"/>
</dbReference>
<dbReference type="InterPro" id="IPR036026">
    <property type="entry name" value="Seven-hairpin_glycosidases"/>
</dbReference>
<dbReference type="Pfam" id="PF01532">
    <property type="entry name" value="Glyco_hydro_47"/>
    <property type="match status" value="2"/>
</dbReference>
<dbReference type="GO" id="GO:0000139">
    <property type="term" value="C:Golgi membrane"/>
    <property type="evidence" value="ECO:0007669"/>
    <property type="project" value="TreeGrafter"/>
</dbReference>
<feature type="binding site" evidence="6">
    <location>
        <position position="419"/>
    </location>
    <ligand>
        <name>Ca(2+)</name>
        <dbReference type="ChEBI" id="CHEBI:29108"/>
    </ligand>
</feature>
<name>A0A8S4SKT8_9NEOP</name>
<gene>
    <name evidence="8" type="primary">jg10096</name>
    <name evidence="8" type="ORF">PAEG_LOCUS24956</name>
</gene>
<dbReference type="AlphaFoldDB" id="A0A8S4SKT8"/>
<keyword evidence="6" id="KW-0479">Metal-binding</keyword>
<keyword evidence="7" id="KW-0326">Glycosidase</keyword>
<dbReference type="Proteomes" id="UP000838756">
    <property type="component" value="Unassembled WGS sequence"/>
</dbReference>
<accession>A0A8S4SKT8</accession>
<evidence type="ECO:0000256" key="2">
    <source>
        <dbReference type="ARBA" id="ARBA00004922"/>
    </source>
</evidence>
<evidence type="ECO:0000256" key="4">
    <source>
        <dbReference type="ARBA" id="ARBA00022801"/>
    </source>
</evidence>
<reference evidence="8" key="1">
    <citation type="submission" date="2022-03" db="EMBL/GenBank/DDBJ databases">
        <authorList>
            <person name="Lindestad O."/>
        </authorList>
    </citation>
    <scope>NUCLEOTIDE SEQUENCE</scope>
</reference>
<dbReference type="Gene3D" id="1.50.10.10">
    <property type="match status" value="2"/>
</dbReference>
<protein>
    <recommendedName>
        <fullName evidence="7">alpha-1,2-Mannosidase</fullName>
        <ecNumber evidence="7">3.2.1.-</ecNumber>
    </recommendedName>
</protein>
<dbReference type="GO" id="GO:0005783">
    <property type="term" value="C:endoplasmic reticulum"/>
    <property type="evidence" value="ECO:0007669"/>
    <property type="project" value="TreeGrafter"/>
</dbReference>
<comment type="similarity">
    <text evidence="3 7">Belongs to the glycosyl hydrolase 47 family.</text>
</comment>
<dbReference type="InterPro" id="IPR001382">
    <property type="entry name" value="Glyco_hydro_47"/>
</dbReference>
<dbReference type="PANTHER" id="PTHR11742:SF6">
    <property type="entry name" value="MANNOSYL-OLIGOSACCHARIDE ALPHA-1,2-MANNOSIDASE IA-RELATED"/>
    <property type="match status" value="1"/>
</dbReference>
<dbReference type="InterPro" id="IPR050749">
    <property type="entry name" value="Glycosyl_Hydrolase_47"/>
</dbReference>
<evidence type="ECO:0000256" key="5">
    <source>
        <dbReference type="ARBA" id="ARBA00023157"/>
    </source>
</evidence>
<dbReference type="GO" id="GO:0004571">
    <property type="term" value="F:mannosyl-oligosaccharide 1,2-alpha-mannosidase activity"/>
    <property type="evidence" value="ECO:0007669"/>
    <property type="project" value="InterPro"/>
</dbReference>
<keyword evidence="4 7" id="KW-0378">Hydrolase</keyword>
<dbReference type="InterPro" id="IPR012341">
    <property type="entry name" value="6hp_glycosidase-like_sf"/>
</dbReference>
<evidence type="ECO:0000313" key="9">
    <source>
        <dbReference type="Proteomes" id="UP000838756"/>
    </source>
</evidence>
<dbReference type="OrthoDB" id="8118055at2759"/>
<comment type="caution">
    <text evidence="8">The sequence shown here is derived from an EMBL/GenBank/DDBJ whole genome shotgun (WGS) entry which is preliminary data.</text>
</comment>